<sequence>METKVETCSVESEIEMKELFIENDLLLEHINCQDVMCIVMHADFENNRVLHANEDNLEYAQMEQSYIYEYSRCVELEVKLSKTKDIVEKDVYNELSERSLRLDQHWMYKLDLKPLSPKLRKNREVHVDYLKQAKEYADTLRDIVEQARAQQPLDSALDYACKFTTCIQELLVYVNATCPSSLNMYEKLVAITPLNKSKKVRFIEPIESTNNTPKQADSQNSKITNKPLLTSTGVYISTHASGSKPKGNTRNNRISRTSSSNQKNKKVEDQPKNAKTGLNKKNHISNYNASTKHAVLNVNSEFGFAAALAILITRASQSRQHDTLVMLPMDIKIENHLRTTHRTTTVGDEDTRRPKTWELERRGVRSEPIQINFSEGHRVLWVRCAQVSRGRQGRAVKALCCSVPVIEEVSNRVFEREREKVMAAYLGHEFARILLPPNNSEATRDAALHSHTRAVRHTTSHMAEKCIEHRIMSGVGLLERDSVTRVGAYRRSSLWSVGGEECLDTRVRCPLMVTQWARDGGLRCTVGQIFQALLLTSADHLLYVYVGGVGIERRSCLCAVDRSSESNILLYAVFMSEV</sequence>
<reference evidence="2" key="2">
    <citation type="submission" date="2022-01" db="EMBL/GenBank/DDBJ databases">
        <authorList>
            <person name="Yamashiro T."/>
            <person name="Shiraishi A."/>
            <person name="Satake H."/>
            <person name="Nakayama K."/>
        </authorList>
    </citation>
    <scope>NUCLEOTIDE SEQUENCE</scope>
</reference>
<keyword evidence="3" id="KW-1185">Reference proteome</keyword>
<feature type="region of interest" description="Disordered" evidence="1">
    <location>
        <begin position="237"/>
        <end position="285"/>
    </location>
</feature>
<proteinExistence type="predicted"/>
<feature type="compositionally biased region" description="Low complexity" evidence="1">
    <location>
        <begin position="248"/>
        <end position="261"/>
    </location>
</feature>
<comment type="caution">
    <text evidence="2">The sequence shown here is derived from an EMBL/GenBank/DDBJ whole genome shotgun (WGS) entry which is preliminary data.</text>
</comment>
<reference evidence="2" key="1">
    <citation type="journal article" date="2022" name="Int. J. Mol. Sci.">
        <title>Draft Genome of Tanacetum Coccineum: Genomic Comparison of Closely Related Tanacetum-Family Plants.</title>
        <authorList>
            <person name="Yamashiro T."/>
            <person name="Shiraishi A."/>
            <person name="Nakayama K."/>
            <person name="Satake H."/>
        </authorList>
    </citation>
    <scope>NUCLEOTIDE SEQUENCE</scope>
</reference>
<name>A0ABQ5CNW0_9ASTR</name>
<protein>
    <submittedName>
        <fullName evidence="2">Uncharacterized protein</fullName>
    </submittedName>
</protein>
<accession>A0ABQ5CNW0</accession>
<gene>
    <name evidence="2" type="ORF">Tco_0908298</name>
</gene>
<evidence type="ECO:0000256" key="1">
    <source>
        <dbReference type="SAM" id="MobiDB-lite"/>
    </source>
</evidence>
<organism evidence="2 3">
    <name type="scientific">Tanacetum coccineum</name>
    <dbReference type="NCBI Taxonomy" id="301880"/>
    <lineage>
        <taxon>Eukaryota</taxon>
        <taxon>Viridiplantae</taxon>
        <taxon>Streptophyta</taxon>
        <taxon>Embryophyta</taxon>
        <taxon>Tracheophyta</taxon>
        <taxon>Spermatophyta</taxon>
        <taxon>Magnoliopsida</taxon>
        <taxon>eudicotyledons</taxon>
        <taxon>Gunneridae</taxon>
        <taxon>Pentapetalae</taxon>
        <taxon>asterids</taxon>
        <taxon>campanulids</taxon>
        <taxon>Asterales</taxon>
        <taxon>Asteraceae</taxon>
        <taxon>Asteroideae</taxon>
        <taxon>Anthemideae</taxon>
        <taxon>Anthemidinae</taxon>
        <taxon>Tanacetum</taxon>
    </lineage>
</organism>
<dbReference type="EMBL" id="BQNB010014427">
    <property type="protein sequence ID" value="GJT28023.1"/>
    <property type="molecule type" value="Genomic_DNA"/>
</dbReference>
<evidence type="ECO:0000313" key="3">
    <source>
        <dbReference type="Proteomes" id="UP001151760"/>
    </source>
</evidence>
<dbReference type="Proteomes" id="UP001151760">
    <property type="component" value="Unassembled WGS sequence"/>
</dbReference>
<evidence type="ECO:0000313" key="2">
    <source>
        <dbReference type="EMBL" id="GJT28023.1"/>
    </source>
</evidence>
<feature type="region of interest" description="Disordered" evidence="1">
    <location>
        <begin position="205"/>
        <end position="224"/>
    </location>
</feature>
<feature type="compositionally biased region" description="Polar residues" evidence="1">
    <location>
        <begin position="207"/>
        <end position="224"/>
    </location>
</feature>